<name>A0A1M7AGC4_9BACT</name>
<proteinExistence type="predicted"/>
<organism evidence="1 2">
    <name type="scientific">Chitinophaga jiangningensis</name>
    <dbReference type="NCBI Taxonomy" id="1419482"/>
    <lineage>
        <taxon>Bacteria</taxon>
        <taxon>Pseudomonadati</taxon>
        <taxon>Bacteroidota</taxon>
        <taxon>Chitinophagia</taxon>
        <taxon>Chitinophagales</taxon>
        <taxon>Chitinophagaceae</taxon>
        <taxon>Chitinophaga</taxon>
    </lineage>
</organism>
<dbReference type="STRING" id="1419482.SAMN05444266_103271"/>
<protein>
    <submittedName>
        <fullName evidence="1">Uncharacterized protein</fullName>
    </submittedName>
</protein>
<dbReference type="Proteomes" id="UP000184420">
    <property type="component" value="Unassembled WGS sequence"/>
</dbReference>
<sequence>MTQESVYFDTAVNFIRSLGISVTFNTLPPDTFLPGILISNGELIVDRALFAYPGDILHEAGHIAVVPANERSTLHNDNIAGREHREAEEMMAIAWSYAACVHLGIDPYFVFHENGYHGTGKSIADNFKNGQYFGVPMLQVYGMSAEPHQAQRLSLPAFPEMAKWLRD</sequence>
<reference evidence="1 2" key="1">
    <citation type="submission" date="2016-11" db="EMBL/GenBank/DDBJ databases">
        <authorList>
            <person name="Jaros S."/>
            <person name="Januszkiewicz K."/>
            <person name="Wedrychowicz H."/>
        </authorList>
    </citation>
    <scope>NUCLEOTIDE SEQUENCE [LARGE SCALE GENOMIC DNA]</scope>
    <source>
        <strain evidence="1 2">DSM 27406</strain>
    </source>
</reference>
<dbReference type="AlphaFoldDB" id="A0A1M7AGC4"/>
<evidence type="ECO:0000313" key="2">
    <source>
        <dbReference type="Proteomes" id="UP000184420"/>
    </source>
</evidence>
<gene>
    <name evidence="1" type="ORF">SAMN05444266_103271</name>
</gene>
<keyword evidence="2" id="KW-1185">Reference proteome</keyword>
<dbReference type="EMBL" id="FRBL01000003">
    <property type="protein sequence ID" value="SHL41843.1"/>
    <property type="molecule type" value="Genomic_DNA"/>
</dbReference>
<dbReference type="RefSeq" id="WP_073080028.1">
    <property type="nucleotide sequence ID" value="NZ_FRBL01000003.1"/>
</dbReference>
<evidence type="ECO:0000313" key="1">
    <source>
        <dbReference type="EMBL" id="SHL41843.1"/>
    </source>
</evidence>
<accession>A0A1M7AGC4</accession>